<keyword evidence="8" id="KW-0443">Lipid metabolism</keyword>
<comment type="subcellular location">
    <subcellularLocation>
        <location evidence="1">Membrane</location>
        <topology evidence="1">Multi-pass membrane protein</topology>
    </subcellularLocation>
</comment>
<evidence type="ECO:0000256" key="11">
    <source>
        <dbReference type="ARBA" id="ARBA00023264"/>
    </source>
</evidence>
<dbReference type="PANTHER" id="PTHR31201">
    <property type="entry name" value="OS01G0585100 PROTEIN"/>
    <property type="match status" value="1"/>
</dbReference>
<proteinExistence type="inferred from homology"/>
<feature type="transmembrane region" description="Helical" evidence="15">
    <location>
        <begin position="401"/>
        <end position="419"/>
    </location>
</feature>
<evidence type="ECO:0000256" key="4">
    <source>
        <dbReference type="ARBA" id="ARBA00022516"/>
    </source>
</evidence>
<keyword evidence="6 15" id="KW-0812">Transmembrane</keyword>
<dbReference type="AlphaFoldDB" id="A0A1L0BCA4"/>
<dbReference type="GO" id="GO:0006656">
    <property type="term" value="P:phosphatidylcholine biosynthetic process"/>
    <property type="evidence" value="ECO:0007669"/>
    <property type="project" value="TreeGrafter"/>
</dbReference>
<dbReference type="OrthoDB" id="406287at2759"/>
<sequence>MATSNSKDTAMLSSSSIRNEEVTPFRPDQATFAIEDDEEYDDDNHSATSMTRSDSSFSLRRSDSLLSVSFIDLSKLLLVPDFDFGSSMDQVNASTKRKLNDMKNITKETFRKFKEDKLPLLKTKRFSSQDLARFQELLNRRLTRFDRRVHASLQSSATEKLFYAAAVFLIAAAGFIIGKYPTFFPLFHTVVFCALMPVRFYTYFKLGYQYYLADLCYYVNVLLMLFIWVFPYSKSLFVSVFSLTLGTLSFAVITWRNSLVLHSIEKTTSSFIHVMPPVTMFVLVHETPAEFRATHYPAITLVENWNFVNGIFWTSVYYTIWQVSYHYFITVRRKEQIAKGRVTSFTYLKKKNSKSALGKFVNSLPYTWMQVTAFTLIQFGYQLLTMIPCPIWFRYKHACGAFVTFIFIWSAYNGATYYVEVFGKRFEKEVKQLEQELAELQQKIARNDAERSTPLFSPVSEATAPLESVEELKLKDSGESI</sequence>
<comment type="similarity">
    <text evidence="2">Belongs to the GPC1 family.</text>
</comment>
<name>A0A1L0BCA4_9ASCO</name>
<evidence type="ECO:0000256" key="13">
    <source>
        <dbReference type="SAM" id="Coils"/>
    </source>
</evidence>
<dbReference type="Pfam" id="PF10998">
    <property type="entry name" value="DUF2838"/>
    <property type="match status" value="1"/>
</dbReference>
<dbReference type="GO" id="GO:0016020">
    <property type="term" value="C:membrane"/>
    <property type="evidence" value="ECO:0007669"/>
    <property type="project" value="UniProtKB-SubCell"/>
</dbReference>
<evidence type="ECO:0000256" key="14">
    <source>
        <dbReference type="SAM" id="MobiDB-lite"/>
    </source>
</evidence>
<feature type="transmembrane region" description="Helical" evidence="15">
    <location>
        <begin position="211"/>
        <end position="230"/>
    </location>
</feature>
<dbReference type="InterPro" id="IPR021261">
    <property type="entry name" value="GPCAT"/>
</dbReference>
<evidence type="ECO:0000256" key="9">
    <source>
        <dbReference type="ARBA" id="ARBA00023136"/>
    </source>
</evidence>
<evidence type="ECO:0000256" key="10">
    <source>
        <dbReference type="ARBA" id="ARBA00023209"/>
    </source>
</evidence>
<evidence type="ECO:0000256" key="12">
    <source>
        <dbReference type="ARBA" id="ARBA00023315"/>
    </source>
</evidence>
<evidence type="ECO:0000256" key="3">
    <source>
        <dbReference type="ARBA" id="ARBA00019082"/>
    </source>
</evidence>
<keyword evidence="9 15" id="KW-0472">Membrane</keyword>
<evidence type="ECO:0000256" key="1">
    <source>
        <dbReference type="ARBA" id="ARBA00004141"/>
    </source>
</evidence>
<reference evidence="16 17" key="1">
    <citation type="submission" date="2016-10" db="EMBL/GenBank/DDBJ databases">
        <authorList>
            <person name="de Groot N.N."/>
        </authorList>
    </citation>
    <scope>NUCLEOTIDE SEQUENCE [LARGE SCALE GENOMIC DNA]</scope>
    <source>
        <strain evidence="16 17">CBS 141442</strain>
    </source>
</reference>
<evidence type="ECO:0000256" key="5">
    <source>
        <dbReference type="ARBA" id="ARBA00022679"/>
    </source>
</evidence>
<keyword evidence="5" id="KW-0808">Transferase</keyword>
<dbReference type="Proteomes" id="UP000182334">
    <property type="component" value="Chromosome II"/>
</dbReference>
<evidence type="ECO:0000256" key="2">
    <source>
        <dbReference type="ARBA" id="ARBA00006675"/>
    </source>
</evidence>
<evidence type="ECO:0000256" key="7">
    <source>
        <dbReference type="ARBA" id="ARBA00022989"/>
    </source>
</evidence>
<keyword evidence="17" id="KW-1185">Reference proteome</keyword>
<feature type="compositionally biased region" description="Polar residues" evidence="14">
    <location>
        <begin position="1"/>
        <end position="17"/>
    </location>
</feature>
<evidence type="ECO:0000256" key="6">
    <source>
        <dbReference type="ARBA" id="ARBA00022692"/>
    </source>
</evidence>
<protein>
    <recommendedName>
        <fullName evidence="3">Glycerophosphocholine acyltransferase 1</fullName>
    </recommendedName>
</protein>
<feature type="transmembrane region" description="Helical" evidence="15">
    <location>
        <begin position="161"/>
        <end position="180"/>
    </location>
</feature>
<dbReference type="EMBL" id="LT635757">
    <property type="protein sequence ID" value="SGZ49260.1"/>
    <property type="molecule type" value="Genomic_DNA"/>
</dbReference>
<evidence type="ECO:0000313" key="16">
    <source>
        <dbReference type="EMBL" id="SGZ49260.1"/>
    </source>
</evidence>
<feature type="transmembrane region" description="Helical" evidence="15">
    <location>
        <begin position="236"/>
        <end position="255"/>
    </location>
</feature>
<keyword evidence="4" id="KW-0444">Lipid biosynthesis</keyword>
<evidence type="ECO:0000313" key="17">
    <source>
        <dbReference type="Proteomes" id="UP000182334"/>
    </source>
</evidence>
<keyword evidence="10" id="KW-0594">Phospholipid biosynthesis</keyword>
<keyword evidence="11" id="KW-1208">Phospholipid metabolism</keyword>
<accession>A0A1L0BCA4</accession>
<organism evidence="16 17">
    <name type="scientific">Sungouiella intermedia</name>
    <dbReference type="NCBI Taxonomy" id="45354"/>
    <lineage>
        <taxon>Eukaryota</taxon>
        <taxon>Fungi</taxon>
        <taxon>Dikarya</taxon>
        <taxon>Ascomycota</taxon>
        <taxon>Saccharomycotina</taxon>
        <taxon>Pichiomycetes</taxon>
        <taxon>Metschnikowiaceae</taxon>
        <taxon>Sungouiella</taxon>
    </lineage>
</organism>
<gene>
    <name evidence="16" type="ORF">SAMEA4029010_CIC11G00000003716</name>
</gene>
<feature type="coiled-coil region" evidence="13">
    <location>
        <begin position="423"/>
        <end position="450"/>
    </location>
</feature>
<evidence type="ECO:0000256" key="8">
    <source>
        <dbReference type="ARBA" id="ARBA00023098"/>
    </source>
</evidence>
<keyword evidence="13" id="KW-0175">Coiled coil</keyword>
<dbReference type="GO" id="GO:0016746">
    <property type="term" value="F:acyltransferase activity"/>
    <property type="evidence" value="ECO:0007669"/>
    <property type="project" value="UniProtKB-KW"/>
</dbReference>
<feature type="region of interest" description="Disordered" evidence="14">
    <location>
        <begin position="1"/>
        <end position="53"/>
    </location>
</feature>
<evidence type="ECO:0000256" key="15">
    <source>
        <dbReference type="SAM" id="Phobius"/>
    </source>
</evidence>
<feature type="transmembrane region" description="Helical" evidence="15">
    <location>
        <begin position="360"/>
        <end position="381"/>
    </location>
</feature>
<dbReference type="PANTHER" id="PTHR31201:SF1">
    <property type="entry name" value="GLYCEROPHOSPHOCHOLINE ACYLTRANSFERASE 1"/>
    <property type="match status" value="1"/>
</dbReference>
<keyword evidence="7 15" id="KW-1133">Transmembrane helix</keyword>
<keyword evidence="12" id="KW-0012">Acyltransferase</keyword>